<gene>
    <name evidence="2" type="ORF">A2571_00605</name>
</gene>
<organism evidence="2 3">
    <name type="scientific">Candidatus Vogelbacteria bacterium RIFOXYD1_FULL_44_32</name>
    <dbReference type="NCBI Taxonomy" id="1802438"/>
    <lineage>
        <taxon>Bacteria</taxon>
        <taxon>Candidatus Vogeliibacteriota</taxon>
    </lineage>
</organism>
<feature type="transmembrane region" description="Helical" evidence="1">
    <location>
        <begin position="65"/>
        <end position="82"/>
    </location>
</feature>
<dbReference type="STRING" id="1802438.A2571_00605"/>
<dbReference type="Proteomes" id="UP000177043">
    <property type="component" value="Unassembled WGS sequence"/>
</dbReference>
<dbReference type="AlphaFoldDB" id="A0A1G2QFN5"/>
<protein>
    <submittedName>
        <fullName evidence="2">Uncharacterized protein</fullName>
    </submittedName>
</protein>
<keyword evidence="1" id="KW-0812">Transmembrane</keyword>
<dbReference type="EMBL" id="MHTJ01000002">
    <property type="protein sequence ID" value="OHA58869.1"/>
    <property type="molecule type" value="Genomic_DNA"/>
</dbReference>
<name>A0A1G2QFN5_9BACT</name>
<keyword evidence="1" id="KW-1133">Transmembrane helix</keyword>
<evidence type="ECO:0000256" key="1">
    <source>
        <dbReference type="SAM" id="Phobius"/>
    </source>
</evidence>
<sequence length="215" mass="24264">MTKLERTLLRKGVLVLMQCWEDKIMAPGFVSWDIKQARKLFACTIFQASCSCLGILARALESPRMAGSCVVLIIMCALWVYLTTKTFHQEFPEADSIRNIRKAHGYSQFSSALTWFLKDKQSLELQLGFNTGTLSDNSLNLLKSGATERMVILAYAVLVAQDKSGVGSPEALGRMDFLRESQKILLRFNLIGEDWTPYFDTAKERYGREKKSATT</sequence>
<reference evidence="2 3" key="1">
    <citation type="journal article" date="2016" name="Nat. Commun.">
        <title>Thousands of microbial genomes shed light on interconnected biogeochemical processes in an aquifer system.</title>
        <authorList>
            <person name="Anantharaman K."/>
            <person name="Brown C.T."/>
            <person name="Hug L.A."/>
            <person name="Sharon I."/>
            <person name="Castelle C.J."/>
            <person name="Probst A.J."/>
            <person name="Thomas B.C."/>
            <person name="Singh A."/>
            <person name="Wilkins M.J."/>
            <person name="Karaoz U."/>
            <person name="Brodie E.L."/>
            <person name="Williams K.H."/>
            <person name="Hubbard S.S."/>
            <person name="Banfield J.F."/>
        </authorList>
    </citation>
    <scope>NUCLEOTIDE SEQUENCE [LARGE SCALE GENOMIC DNA]</scope>
</reference>
<comment type="caution">
    <text evidence="2">The sequence shown here is derived from an EMBL/GenBank/DDBJ whole genome shotgun (WGS) entry which is preliminary data.</text>
</comment>
<evidence type="ECO:0000313" key="2">
    <source>
        <dbReference type="EMBL" id="OHA58869.1"/>
    </source>
</evidence>
<accession>A0A1G2QFN5</accession>
<keyword evidence="1" id="KW-0472">Membrane</keyword>
<evidence type="ECO:0000313" key="3">
    <source>
        <dbReference type="Proteomes" id="UP000177043"/>
    </source>
</evidence>
<proteinExistence type="predicted"/>